<feature type="chain" id="PRO_5001638763" description="protein disulfide-isomerase" evidence="10">
    <location>
        <begin position="19"/>
        <end position="354"/>
    </location>
</feature>
<keyword evidence="4 10" id="KW-0732">Signal</keyword>
<dbReference type="RefSeq" id="XP_012196591.1">
    <property type="nucleotide sequence ID" value="XM_012341201.1"/>
</dbReference>
<dbReference type="GO" id="GO:0003756">
    <property type="term" value="F:protein disulfide isomerase activity"/>
    <property type="evidence" value="ECO:0007669"/>
    <property type="project" value="UniProtKB-EC"/>
</dbReference>
<evidence type="ECO:0000256" key="1">
    <source>
        <dbReference type="ARBA" id="ARBA00001182"/>
    </source>
</evidence>
<dbReference type="InterPro" id="IPR013766">
    <property type="entry name" value="Thioredoxin_domain"/>
</dbReference>
<evidence type="ECO:0000256" key="5">
    <source>
        <dbReference type="ARBA" id="ARBA00022737"/>
    </source>
</evidence>
<dbReference type="InterPro" id="IPR017937">
    <property type="entry name" value="Thioredoxin_CS"/>
</dbReference>
<comment type="similarity">
    <text evidence="2 9">Belongs to the protein disulfide isomerase family.</text>
</comment>
<evidence type="ECO:0000259" key="11">
    <source>
        <dbReference type="PROSITE" id="PS51352"/>
    </source>
</evidence>
<dbReference type="GO" id="GO:0005783">
    <property type="term" value="C:endoplasmic reticulum"/>
    <property type="evidence" value="ECO:0007669"/>
    <property type="project" value="InterPro"/>
</dbReference>
<dbReference type="Pfam" id="PF07749">
    <property type="entry name" value="ERp29"/>
    <property type="match status" value="1"/>
</dbReference>
<protein>
    <recommendedName>
        <fullName evidence="3">protein disulfide-isomerase</fullName>
        <ecNumber evidence="3">5.3.4.1</ecNumber>
    </recommendedName>
</protein>
<dbReference type="InterPro" id="IPR036356">
    <property type="entry name" value="ERp29_C_sf"/>
</dbReference>
<dbReference type="InterPro" id="IPR011679">
    <property type="entry name" value="ERp29_C"/>
</dbReference>
<dbReference type="STRING" id="695850.A0A067CQG1"/>
<dbReference type="SUPFAM" id="SSF47933">
    <property type="entry name" value="ERP29 C domain-like"/>
    <property type="match status" value="1"/>
</dbReference>
<keyword evidence="8" id="KW-0676">Redox-active center</keyword>
<dbReference type="Proteomes" id="UP000030745">
    <property type="component" value="Unassembled WGS sequence"/>
</dbReference>
<evidence type="ECO:0000256" key="6">
    <source>
        <dbReference type="ARBA" id="ARBA00023157"/>
    </source>
</evidence>
<dbReference type="PROSITE" id="PS00194">
    <property type="entry name" value="THIOREDOXIN_1"/>
    <property type="match status" value="2"/>
</dbReference>
<keyword evidence="7" id="KW-0413">Isomerase</keyword>
<dbReference type="InterPro" id="IPR051063">
    <property type="entry name" value="PDI"/>
</dbReference>
<dbReference type="KEGG" id="spar:SPRG_02637"/>
<evidence type="ECO:0000256" key="3">
    <source>
        <dbReference type="ARBA" id="ARBA00012723"/>
    </source>
</evidence>
<evidence type="ECO:0000256" key="8">
    <source>
        <dbReference type="ARBA" id="ARBA00023284"/>
    </source>
</evidence>
<dbReference type="EMBL" id="KK583194">
    <property type="protein sequence ID" value="KDO32944.1"/>
    <property type="molecule type" value="Genomic_DNA"/>
</dbReference>
<dbReference type="PRINTS" id="PR00421">
    <property type="entry name" value="THIOREDOXIN"/>
</dbReference>
<evidence type="ECO:0000256" key="4">
    <source>
        <dbReference type="ARBA" id="ARBA00022729"/>
    </source>
</evidence>
<dbReference type="CDD" id="cd02998">
    <property type="entry name" value="PDI_a_ERp38"/>
    <property type="match status" value="2"/>
</dbReference>
<dbReference type="CDD" id="cd00238">
    <property type="entry name" value="ERp29c"/>
    <property type="match status" value="1"/>
</dbReference>
<organism evidence="12 13">
    <name type="scientific">Saprolegnia parasitica (strain CBS 223.65)</name>
    <dbReference type="NCBI Taxonomy" id="695850"/>
    <lineage>
        <taxon>Eukaryota</taxon>
        <taxon>Sar</taxon>
        <taxon>Stramenopiles</taxon>
        <taxon>Oomycota</taxon>
        <taxon>Saprolegniomycetes</taxon>
        <taxon>Saprolegniales</taxon>
        <taxon>Saprolegniaceae</taxon>
        <taxon>Saprolegnia</taxon>
    </lineage>
</organism>
<keyword evidence="5" id="KW-0677">Repeat</keyword>
<dbReference type="GO" id="GO:0006457">
    <property type="term" value="P:protein folding"/>
    <property type="evidence" value="ECO:0007669"/>
    <property type="project" value="TreeGrafter"/>
</dbReference>
<evidence type="ECO:0000313" key="12">
    <source>
        <dbReference type="EMBL" id="KDO32944.1"/>
    </source>
</evidence>
<dbReference type="SUPFAM" id="SSF52833">
    <property type="entry name" value="Thioredoxin-like"/>
    <property type="match status" value="2"/>
</dbReference>
<accession>A0A067CQG1</accession>
<evidence type="ECO:0000313" key="13">
    <source>
        <dbReference type="Proteomes" id="UP000030745"/>
    </source>
</evidence>
<sequence>MRSIFAALAAMAVTAVMASDVVVLTPENFDEVIDGSKNVLVEFYAPWCGHCKQLAPTWETVATSFKNVDDVVVAKIDADEHRDLGEKFEVTGFPTLKFWNKGAKYPDTYTSGRGEDELVAFLNEKAGTNVRVAKPFSHVAALTESDFASVAQDPTKHVLVEFYAPWCGHCKQLTPTWESLANIYAGEENVVIAKVDATATGDLASKFGVSGYPTIKYFGTGASEAEDYGFGRELQEFVDFVNEKAGTQRTPEGGLLPTAGRVEAIDVVVGADGGVSKTTLESVEKIVEGLSGDELKHGNLYVKAIKKILAKGSAYVTKEIARLENMLKDDNVTPQKKTLFLLRKNILEALKAEA</sequence>
<dbReference type="OrthoDB" id="72053at2759"/>
<reference evidence="12 13" key="1">
    <citation type="journal article" date="2013" name="PLoS Genet.">
        <title>Distinctive expansion of potential virulence genes in the genome of the oomycete fish pathogen Saprolegnia parasitica.</title>
        <authorList>
            <person name="Jiang R.H."/>
            <person name="de Bruijn I."/>
            <person name="Haas B.J."/>
            <person name="Belmonte R."/>
            <person name="Lobach L."/>
            <person name="Christie J."/>
            <person name="van den Ackerveken G."/>
            <person name="Bottin A."/>
            <person name="Bulone V."/>
            <person name="Diaz-Moreno S.M."/>
            <person name="Dumas B."/>
            <person name="Fan L."/>
            <person name="Gaulin E."/>
            <person name="Govers F."/>
            <person name="Grenville-Briggs L.J."/>
            <person name="Horner N.R."/>
            <person name="Levin J.Z."/>
            <person name="Mammella M."/>
            <person name="Meijer H.J."/>
            <person name="Morris P."/>
            <person name="Nusbaum C."/>
            <person name="Oome S."/>
            <person name="Phillips A.J."/>
            <person name="van Rooyen D."/>
            <person name="Rzeszutek E."/>
            <person name="Saraiva M."/>
            <person name="Secombes C.J."/>
            <person name="Seidl M.F."/>
            <person name="Snel B."/>
            <person name="Stassen J.H."/>
            <person name="Sykes S."/>
            <person name="Tripathy S."/>
            <person name="van den Berg H."/>
            <person name="Vega-Arreguin J.C."/>
            <person name="Wawra S."/>
            <person name="Young S.K."/>
            <person name="Zeng Q."/>
            <person name="Dieguez-Uribeondo J."/>
            <person name="Russ C."/>
            <person name="Tyler B.M."/>
            <person name="van West P."/>
        </authorList>
    </citation>
    <scope>NUCLEOTIDE SEQUENCE [LARGE SCALE GENOMIC DNA]</scope>
    <source>
        <strain evidence="12 13">CBS 223.65</strain>
    </source>
</reference>
<feature type="domain" description="Thioredoxin" evidence="11">
    <location>
        <begin position="130"/>
        <end position="292"/>
    </location>
</feature>
<dbReference type="AlphaFoldDB" id="A0A067CQG1"/>
<evidence type="ECO:0000256" key="10">
    <source>
        <dbReference type="SAM" id="SignalP"/>
    </source>
</evidence>
<evidence type="ECO:0000256" key="7">
    <source>
        <dbReference type="ARBA" id="ARBA00023235"/>
    </source>
</evidence>
<proteinExistence type="inferred from homology"/>
<feature type="domain" description="Thioredoxin" evidence="11">
    <location>
        <begin position="4"/>
        <end position="127"/>
    </location>
</feature>
<dbReference type="EC" id="5.3.4.1" evidence="3"/>
<dbReference type="NCBIfam" id="TIGR01126">
    <property type="entry name" value="pdi_dom"/>
    <property type="match status" value="2"/>
</dbReference>
<dbReference type="Gene3D" id="3.40.30.10">
    <property type="entry name" value="Glutaredoxin"/>
    <property type="match status" value="2"/>
</dbReference>
<gene>
    <name evidence="12" type="ORF">SPRG_02637</name>
</gene>
<dbReference type="InterPro" id="IPR036249">
    <property type="entry name" value="Thioredoxin-like_sf"/>
</dbReference>
<dbReference type="PANTHER" id="PTHR45672">
    <property type="entry name" value="PROTEIN DISULFIDE-ISOMERASE C17H9.14C-RELATED"/>
    <property type="match status" value="1"/>
</dbReference>
<dbReference type="FunFam" id="3.40.30.10:FF:000032">
    <property type="entry name" value="Protein disulfide-isomerase A6 homolog"/>
    <property type="match status" value="1"/>
</dbReference>
<dbReference type="VEuPathDB" id="FungiDB:SPRG_02637"/>
<dbReference type="PROSITE" id="PS51352">
    <property type="entry name" value="THIOREDOXIN_2"/>
    <property type="match status" value="2"/>
</dbReference>
<keyword evidence="6" id="KW-1015">Disulfide bond</keyword>
<evidence type="ECO:0000256" key="9">
    <source>
        <dbReference type="RuleBase" id="RU004208"/>
    </source>
</evidence>
<feature type="signal peptide" evidence="10">
    <location>
        <begin position="1"/>
        <end position="18"/>
    </location>
</feature>
<dbReference type="InterPro" id="IPR005788">
    <property type="entry name" value="PDI_thioredoxin-like_dom"/>
</dbReference>
<evidence type="ECO:0000256" key="2">
    <source>
        <dbReference type="ARBA" id="ARBA00006347"/>
    </source>
</evidence>
<keyword evidence="13" id="KW-1185">Reference proteome</keyword>
<comment type="catalytic activity">
    <reaction evidence="1">
        <text>Catalyzes the rearrangement of -S-S- bonds in proteins.</text>
        <dbReference type="EC" id="5.3.4.1"/>
    </reaction>
</comment>
<name>A0A067CQG1_SAPPC</name>
<dbReference type="Gene3D" id="1.20.1150.12">
    <property type="entry name" value="Endoplasmic reticulum resident protein 29, C-terminal domain"/>
    <property type="match status" value="1"/>
</dbReference>
<dbReference type="GeneID" id="24125180"/>
<dbReference type="Pfam" id="PF00085">
    <property type="entry name" value="Thioredoxin"/>
    <property type="match status" value="2"/>
</dbReference>
<dbReference type="OMA" id="FINEHAG"/>
<dbReference type="PANTHER" id="PTHR45672:SF11">
    <property type="entry name" value="PROTEIN DISULFIDE-ISOMERASE C17H9.14C"/>
    <property type="match status" value="1"/>
</dbReference>